<dbReference type="GO" id="GO:0016149">
    <property type="term" value="F:translation release factor activity, codon specific"/>
    <property type="evidence" value="ECO:0007669"/>
    <property type="project" value="UniProtKB-UniRule"/>
</dbReference>
<dbReference type="NCBIfam" id="NF001859">
    <property type="entry name" value="PRK00591.1"/>
    <property type="match status" value="1"/>
</dbReference>
<dbReference type="EMBL" id="BDJK01000009">
    <property type="protein sequence ID" value="GAV22192.1"/>
    <property type="molecule type" value="Genomic_DNA"/>
</dbReference>
<dbReference type="SMART" id="SM00937">
    <property type="entry name" value="PCRF"/>
    <property type="match status" value="1"/>
</dbReference>
<evidence type="ECO:0000256" key="3">
    <source>
        <dbReference type="ARBA" id="ARBA00010835"/>
    </source>
</evidence>
<feature type="modified residue" description="N5-methylglutamine" evidence="8">
    <location>
        <position position="233"/>
    </location>
</feature>
<comment type="similarity">
    <text evidence="3 8">Belongs to the prokaryotic/mitochondrial release factor family.</text>
</comment>
<dbReference type="InterPro" id="IPR004373">
    <property type="entry name" value="RF-1"/>
</dbReference>
<keyword evidence="4 8" id="KW-0488">Methylation</keyword>
<evidence type="ECO:0000259" key="10">
    <source>
        <dbReference type="SMART" id="SM00937"/>
    </source>
</evidence>
<dbReference type="InterPro" id="IPR045853">
    <property type="entry name" value="Pep_chain_release_fac_I_sf"/>
</dbReference>
<dbReference type="OrthoDB" id="9806673at2"/>
<dbReference type="Pfam" id="PF00472">
    <property type="entry name" value="RF-1"/>
    <property type="match status" value="1"/>
</dbReference>
<keyword evidence="12" id="KW-1185">Reference proteome</keyword>
<dbReference type="FunFam" id="3.30.70.1660:FF:000002">
    <property type="entry name" value="Peptide chain release factor 1"/>
    <property type="match status" value="1"/>
</dbReference>
<keyword evidence="9" id="KW-0175">Coiled coil</keyword>
<organism evidence="11 12">
    <name type="scientific">Carboxydothermus pertinax</name>
    <dbReference type="NCBI Taxonomy" id="870242"/>
    <lineage>
        <taxon>Bacteria</taxon>
        <taxon>Bacillati</taxon>
        <taxon>Bacillota</taxon>
        <taxon>Clostridia</taxon>
        <taxon>Thermoanaerobacterales</taxon>
        <taxon>Thermoanaerobacteraceae</taxon>
        <taxon>Carboxydothermus</taxon>
    </lineage>
</organism>
<comment type="PTM">
    <text evidence="8">Methylated by PrmC. Methylation increases the termination efficiency of RF1.</text>
</comment>
<gene>
    <name evidence="8" type="primary">prfA</name>
    <name evidence="11" type="ORF">cpu_07020</name>
</gene>
<dbReference type="PANTHER" id="PTHR43804:SF7">
    <property type="entry name" value="LD18447P"/>
    <property type="match status" value="1"/>
</dbReference>
<accession>A0A1L8CTG4</accession>
<dbReference type="InterPro" id="IPR000352">
    <property type="entry name" value="Pep_chain_release_fac_I"/>
</dbReference>
<evidence type="ECO:0000256" key="2">
    <source>
        <dbReference type="ARBA" id="ARBA00004496"/>
    </source>
</evidence>
<sequence>MFDKLEQLEEKYEELSRLISDPEVISDTKRWQGYVKAHAEIEEIVQVYREYKKTKKEIEDAEMMLDEKLDPEFRELVQRELQELKDRREELEAKLKILLLPKDPNDEKNVIMEIRAGAGGEEAALFAGDLFRMYSKYADRMGWKVEIMDSNPTDLGGFKEVIFTIEGKGVYSRMKFESGVHRVQRVPTTESGGRIHTSTATVAVLPEAEEVEVEINPNDLRIDVFCSSGAGGQHVNKTESAVRITHIPTGIVVSCQDEKSQLKNKERAMKILRARLLDKARQEQEAELASARKSQVGTGDRSERIRTYNFPQNRVTDHRIGLTLHRLDAVLEGDLDEIIDALITTDQAERLKQVDSNA</sequence>
<feature type="coiled-coil region" evidence="9">
    <location>
        <begin position="41"/>
        <end position="101"/>
    </location>
</feature>
<comment type="caution">
    <text evidence="11">The sequence shown here is derived from an EMBL/GenBank/DDBJ whole genome shotgun (WGS) entry which is preliminary data.</text>
</comment>
<evidence type="ECO:0000313" key="11">
    <source>
        <dbReference type="EMBL" id="GAV22192.1"/>
    </source>
</evidence>
<evidence type="ECO:0000256" key="5">
    <source>
        <dbReference type="ARBA" id="ARBA00022490"/>
    </source>
</evidence>
<dbReference type="Gene3D" id="3.30.160.20">
    <property type="match status" value="1"/>
</dbReference>
<keyword evidence="5 8" id="KW-0963">Cytoplasm</keyword>
<evidence type="ECO:0000256" key="1">
    <source>
        <dbReference type="ARBA" id="ARBA00002986"/>
    </source>
</evidence>
<dbReference type="Pfam" id="PF03462">
    <property type="entry name" value="PCRF"/>
    <property type="match status" value="1"/>
</dbReference>
<evidence type="ECO:0000256" key="4">
    <source>
        <dbReference type="ARBA" id="ARBA00022481"/>
    </source>
</evidence>
<dbReference type="HAMAP" id="MF_00093">
    <property type="entry name" value="Rel_fac_1"/>
    <property type="match status" value="1"/>
</dbReference>
<proteinExistence type="inferred from homology"/>
<evidence type="ECO:0000256" key="9">
    <source>
        <dbReference type="SAM" id="Coils"/>
    </source>
</evidence>
<dbReference type="NCBIfam" id="TIGR00019">
    <property type="entry name" value="prfA"/>
    <property type="match status" value="1"/>
</dbReference>
<dbReference type="AlphaFoldDB" id="A0A1L8CTG4"/>
<reference evidence="12" key="1">
    <citation type="submission" date="2016-12" db="EMBL/GenBank/DDBJ databases">
        <title>Draft Genome Sequences od Carboxydothermus pertinax and islandicus, Hydrogenogenic Carboxydotrophic Bacteria.</title>
        <authorList>
            <person name="Fukuyama Y."/>
            <person name="Ohmae K."/>
            <person name="Yoneda Y."/>
            <person name="Yoshida T."/>
            <person name="Sako Y."/>
        </authorList>
    </citation>
    <scope>NUCLEOTIDE SEQUENCE [LARGE SCALE GENOMIC DNA]</scope>
    <source>
        <strain evidence="12">Ug1</strain>
    </source>
</reference>
<dbReference type="Gene3D" id="6.10.140.1950">
    <property type="match status" value="1"/>
</dbReference>
<name>A0A1L8CTG4_9THEO</name>
<dbReference type="InterPro" id="IPR050057">
    <property type="entry name" value="Prokaryotic/Mito_RF"/>
</dbReference>
<dbReference type="STRING" id="870242.cpu_07020"/>
<dbReference type="InterPro" id="IPR005139">
    <property type="entry name" value="PCRF"/>
</dbReference>
<dbReference type="RefSeq" id="WP_075858681.1">
    <property type="nucleotide sequence ID" value="NZ_BDJK01000009.1"/>
</dbReference>
<keyword evidence="6 8" id="KW-0648">Protein biosynthesis</keyword>
<dbReference type="FunFam" id="3.30.160.20:FF:000004">
    <property type="entry name" value="Peptide chain release factor 1"/>
    <property type="match status" value="1"/>
</dbReference>
<evidence type="ECO:0000313" key="12">
    <source>
        <dbReference type="Proteomes" id="UP000187485"/>
    </source>
</evidence>
<protein>
    <recommendedName>
        <fullName evidence="7 8">Peptide chain release factor 1</fullName>
        <shortName evidence="8">RF-1</shortName>
    </recommendedName>
</protein>
<feature type="domain" description="Peptide chain release factor" evidence="10">
    <location>
        <begin position="62"/>
        <end position="177"/>
    </location>
</feature>
<feature type="coiled-coil region" evidence="9">
    <location>
        <begin position="255"/>
        <end position="294"/>
    </location>
</feature>
<evidence type="ECO:0000256" key="7">
    <source>
        <dbReference type="ARBA" id="ARBA00050039"/>
    </source>
</evidence>
<dbReference type="FunFam" id="3.30.70.1660:FF:000004">
    <property type="entry name" value="Peptide chain release factor 1"/>
    <property type="match status" value="1"/>
</dbReference>
<evidence type="ECO:0000256" key="8">
    <source>
        <dbReference type="HAMAP-Rule" id="MF_00093"/>
    </source>
</evidence>
<comment type="function">
    <text evidence="1 8">Peptide chain release factor 1 directs the termination of translation in response to the peptide chain termination codons UAG and UAA.</text>
</comment>
<dbReference type="GO" id="GO:0005829">
    <property type="term" value="C:cytosol"/>
    <property type="evidence" value="ECO:0007669"/>
    <property type="project" value="UniProtKB-ARBA"/>
</dbReference>
<dbReference type="Gene3D" id="3.30.70.1660">
    <property type="match status" value="1"/>
</dbReference>
<comment type="subcellular location">
    <subcellularLocation>
        <location evidence="2 8">Cytoplasm</location>
    </subcellularLocation>
</comment>
<dbReference type="SUPFAM" id="SSF75620">
    <property type="entry name" value="Release factor"/>
    <property type="match status" value="1"/>
</dbReference>
<dbReference type="Proteomes" id="UP000187485">
    <property type="component" value="Unassembled WGS sequence"/>
</dbReference>
<evidence type="ECO:0000256" key="6">
    <source>
        <dbReference type="ARBA" id="ARBA00022917"/>
    </source>
</evidence>
<dbReference type="PANTHER" id="PTHR43804">
    <property type="entry name" value="LD18447P"/>
    <property type="match status" value="1"/>
</dbReference>